<feature type="non-terminal residue" evidence="1">
    <location>
        <position position="35"/>
    </location>
</feature>
<dbReference type="AlphaFoldDB" id="X0WYY5"/>
<name>X0WYY5_9ZZZZ</name>
<dbReference type="EMBL" id="BARS01047779">
    <property type="protein sequence ID" value="GAG29643.1"/>
    <property type="molecule type" value="Genomic_DNA"/>
</dbReference>
<proteinExistence type="predicted"/>
<accession>X0WYY5</accession>
<comment type="caution">
    <text evidence="1">The sequence shown here is derived from an EMBL/GenBank/DDBJ whole genome shotgun (WGS) entry which is preliminary data.</text>
</comment>
<protein>
    <submittedName>
        <fullName evidence="1">Uncharacterized protein</fullName>
    </submittedName>
</protein>
<sequence>MSEEKFDKKAYKLAKEIERAQQAMKKAESRGNATA</sequence>
<evidence type="ECO:0000313" key="1">
    <source>
        <dbReference type="EMBL" id="GAG29643.1"/>
    </source>
</evidence>
<reference evidence="1" key="1">
    <citation type="journal article" date="2014" name="Front. Microbiol.">
        <title>High frequency of phylogenetically diverse reductive dehalogenase-homologous genes in deep subseafloor sedimentary metagenomes.</title>
        <authorList>
            <person name="Kawai M."/>
            <person name="Futagami T."/>
            <person name="Toyoda A."/>
            <person name="Takaki Y."/>
            <person name="Nishi S."/>
            <person name="Hori S."/>
            <person name="Arai W."/>
            <person name="Tsubouchi T."/>
            <person name="Morono Y."/>
            <person name="Uchiyama I."/>
            <person name="Ito T."/>
            <person name="Fujiyama A."/>
            <person name="Inagaki F."/>
            <person name="Takami H."/>
        </authorList>
    </citation>
    <scope>NUCLEOTIDE SEQUENCE</scope>
    <source>
        <strain evidence="1">Expedition CK06-06</strain>
    </source>
</reference>
<organism evidence="1">
    <name type="scientific">marine sediment metagenome</name>
    <dbReference type="NCBI Taxonomy" id="412755"/>
    <lineage>
        <taxon>unclassified sequences</taxon>
        <taxon>metagenomes</taxon>
        <taxon>ecological metagenomes</taxon>
    </lineage>
</organism>
<gene>
    <name evidence="1" type="ORF">S01H1_71719</name>
</gene>